<gene>
    <name evidence="1" type="ORF">TNCV_4719401</name>
</gene>
<evidence type="ECO:0000313" key="2">
    <source>
        <dbReference type="Proteomes" id="UP000887159"/>
    </source>
</evidence>
<name>A0A8X6W5T1_TRICX</name>
<accession>A0A8X6W5T1</accession>
<dbReference type="Proteomes" id="UP000887159">
    <property type="component" value="Unassembled WGS sequence"/>
</dbReference>
<sequence>MSARDDRHLLRKVVNDHAAFCRQLLARWSTTTGVLMPASLIRRHLLLRRLLPRVPLYRIPLTANYLQVRLHHKHRACQADCHQVVFSDE</sequence>
<evidence type="ECO:0000313" key="1">
    <source>
        <dbReference type="EMBL" id="GFY28805.1"/>
    </source>
</evidence>
<dbReference type="EMBL" id="BMAU01021387">
    <property type="protein sequence ID" value="GFY28805.1"/>
    <property type="molecule type" value="Genomic_DNA"/>
</dbReference>
<keyword evidence="2" id="KW-1185">Reference proteome</keyword>
<protein>
    <submittedName>
        <fullName evidence="1">Uncharacterized protein</fullName>
    </submittedName>
</protein>
<comment type="caution">
    <text evidence="1">The sequence shown here is derived from an EMBL/GenBank/DDBJ whole genome shotgun (WGS) entry which is preliminary data.</text>
</comment>
<organism evidence="1 2">
    <name type="scientific">Trichonephila clavipes</name>
    <name type="common">Golden silk orbweaver</name>
    <name type="synonym">Nephila clavipes</name>
    <dbReference type="NCBI Taxonomy" id="2585209"/>
    <lineage>
        <taxon>Eukaryota</taxon>
        <taxon>Metazoa</taxon>
        <taxon>Ecdysozoa</taxon>
        <taxon>Arthropoda</taxon>
        <taxon>Chelicerata</taxon>
        <taxon>Arachnida</taxon>
        <taxon>Araneae</taxon>
        <taxon>Araneomorphae</taxon>
        <taxon>Entelegynae</taxon>
        <taxon>Araneoidea</taxon>
        <taxon>Nephilidae</taxon>
        <taxon>Trichonephila</taxon>
    </lineage>
</organism>
<dbReference type="AlphaFoldDB" id="A0A8X6W5T1"/>
<reference evidence="1" key="1">
    <citation type="submission" date="2020-08" db="EMBL/GenBank/DDBJ databases">
        <title>Multicomponent nature underlies the extraordinary mechanical properties of spider dragline silk.</title>
        <authorList>
            <person name="Kono N."/>
            <person name="Nakamura H."/>
            <person name="Mori M."/>
            <person name="Yoshida Y."/>
            <person name="Ohtoshi R."/>
            <person name="Malay A.D."/>
            <person name="Moran D.A.P."/>
            <person name="Tomita M."/>
            <person name="Numata K."/>
            <person name="Arakawa K."/>
        </authorList>
    </citation>
    <scope>NUCLEOTIDE SEQUENCE</scope>
</reference>
<proteinExistence type="predicted"/>